<reference evidence="1 2" key="1">
    <citation type="submission" date="2015-04" db="EMBL/GenBank/DDBJ databases">
        <authorList>
            <person name="Syromyatnikov M.Y."/>
            <person name="Popov V.N."/>
        </authorList>
    </citation>
    <scope>NUCLEOTIDE SEQUENCE [LARGE SCALE GENOMIC DNA]</scope>
</reference>
<proteinExistence type="predicted"/>
<sequence>MFYMCLNVCLLLNQNLIIDLSLHVHHFVLHERVSQIKHHKLVEQIHAMCLRRSIHETINSLSKEFSTLKVSENKRKNCLQENENCVRKINFSL</sequence>
<dbReference type="Proteomes" id="UP000183832">
    <property type="component" value="Unassembled WGS sequence"/>
</dbReference>
<dbReference type="EMBL" id="CVRI01000037">
    <property type="protein sequence ID" value="CRK93261.1"/>
    <property type="molecule type" value="Genomic_DNA"/>
</dbReference>
<evidence type="ECO:0000313" key="2">
    <source>
        <dbReference type="Proteomes" id="UP000183832"/>
    </source>
</evidence>
<gene>
    <name evidence="1" type="ORF">CLUMA_CG006804</name>
</gene>
<name>A0A1J1HZ07_9DIPT</name>
<keyword evidence="2" id="KW-1185">Reference proteome</keyword>
<protein>
    <submittedName>
        <fullName evidence="1">CLUMA_CG006804, isoform A</fullName>
    </submittedName>
</protein>
<evidence type="ECO:0000313" key="1">
    <source>
        <dbReference type="EMBL" id="CRK93261.1"/>
    </source>
</evidence>
<organism evidence="1 2">
    <name type="scientific">Clunio marinus</name>
    <dbReference type="NCBI Taxonomy" id="568069"/>
    <lineage>
        <taxon>Eukaryota</taxon>
        <taxon>Metazoa</taxon>
        <taxon>Ecdysozoa</taxon>
        <taxon>Arthropoda</taxon>
        <taxon>Hexapoda</taxon>
        <taxon>Insecta</taxon>
        <taxon>Pterygota</taxon>
        <taxon>Neoptera</taxon>
        <taxon>Endopterygota</taxon>
        <taxon>Diptera</taxon>
        <taxon>Nematocera</taxon>
        <taxon>Chironomoidea</taxon>
        <taxon>Chironomidae</taxon>
        <taxon>Clunio</taxon>
    </lineage>
</organism>
<accession>A0A1J1HZ07</accession>
<dbReference type="AlphaFoldDB" id="A0A1J1HZ07"/>